<dbReference type="SMART" id="SM00866">
    <property type="entry name" value="UTRA"/>
    <property type="match status" value="1"/>
</dbReference>
<gene>
    <name evidence="5" type="ORF">EMEDMD4_530153</name>
</gene>
<dbReference type="Gene3D" id="1.10.10.10">
    <property type="entry name" value="Winged helix-like DNA-binding domain superfamily/Winged helix DNA-binding domain"/>
    <property type="match status" value="1"/>
</dbReference>
<dbReference type="InterPro" id="IPR000524">
    <property type="entry name" value="Tscrpt_reg_HTH_GntR"/>
</dbReference>
<protein>
    <submittedName>
        <fullName evidence="5">Transcriptional regulator, GntR family</fullName>
    </submittedName>
</protein>
<evidence type="ECO:0000313" key="5">
    <source>
        <dbReference type="EMBL" id="VTZ63946.1"/>
    </source>
</evidence>
<accession>A0A508X2Z2</accession>
<dbReference type="Gene3D" id="3.40.1410.10">
    <property type="entry name" value="Chorismate lyase-like"/>
    <property type="match status" value="1"/>
</dbReference>
<dbReference type="Proteomes" id="UP000507954">
    <property type="component" value="Unassembled WGS sequence"/>
</dbReference>
<dbReference type="GO" id="GO:0003677">
    <property type="term" value="F:DNA binding"/>
    <property type="evidence" value="ECO:0007669"/>
    <property type="project" value="UniProtKB-KW"/>
</dbReference>
<dbReference type="SMART" id="SM00345">
    <property type="entry name" value="HTH_GNTR"/>
    <property type="match status" value="1"/>
</dbReference>
<dbReference type="EMBL" id="CABFNB010000121">
    <property type="protein sequence ID" value="VTZ63946.1"/>
    <property type="molecule type" value="Genomic_DNA"/>
</dbReference>
<feature type="domain" description="HTH gntR-type" evidence="4">
    <location>
        <begin position="49"/>
        <end position="117"/>
    </location>
</feature>
<dbReference type="Pfam" id="PF00392">
    <property type="entry name" value="GntR"/>
    <property type="match status" value="1"/>
</dbReference>
<dbReference type="InterPro" id="IPR028978">
    <property type="entry name" value="Chorismate_lyase_/UTRA_dom_sf"/>
</dbReference>
<name>A0A508X2Z2_9HYPH</name>
<dbReference type="PANTHER" id="PTHR44846">
    <property type="entry name" value="MANNOSYL-D-GLYCERATE TRANSPORT/METABOLISM SYSTEM REPRESSOR MNGR-RELATED"/>
    <property type="match status" value="1"/>
</dbReference>
<reference evidence="5 6" key="1">
    <citation type="submission" date="2019-06" db="EMBL/GenBank/DDBJ databases">
        <authorList>
            <person name="Le Quere A."/>
            <person name="Colella S."/>
        </authorList>
    </citation>
    <scope>NUCLEOTIDE SEQUENCE [LARGE SCALE GENOMIC DNA]</scope>
    <source>
        <strain evidence="5">EmedicaeMD41</strain>
    </source>
</reference>
<dbReference type="InterPro" id="IPR050679">
    <property type="entry name" value="Bact_HTH_transcr_reg"/>
</dbReference>
<keyword evidence="2" id="KW-0238">DNA-binding</keyword>
<dbReference type="GO" id="GO:0045892">
    <property type="term" value="P:negative regulation of DNA-templated transcription"/>
    <property type="evidence" value="ECO:0007669"/>
    <property type="project" value="TreeGrafter"/>
</dbReference>
<dbReference type="CDD" id="cd07377">
    <property type="entry name" value="WHTH_GntR"/>
    <property type="match status" value="1"/>
</dbReference>
<evidence type="ECO:0000313" key="6">
    <source>
        <dbReference type="Proteomes" id="UP000507954"/>
    </source>
</evidence>
<keyword evidence="3" id="KW-0804">Transcription</keyword>
<dbReference type="InterPro" id="IPR036390">
    <property type="entry name" value="WH_DNA-bd_sf"/>
</dbReference>
<dbReference type="SUPFAM" id="SSF46785">
    <property type="entry name" value="Winged helix' DNA-binding domain"/>
    <property type="match status" value="1"/>
</dbReference>
<evidence type="ECO:0000256" key="1">
    <source>
        <dbReference type="ARBA" id="ARBA00023015"/>
    </source>
</evidence>
<sequence length="287" mass="32249">MLANAVHHLSSARAGAMQFIIPKPALKPESMARQENLPDESPIDRNHPDALYAQLRNLLRGMIERRELAVNDKLPSERELVAVYGVSRITVRQAIKELETLGYLQTRPGKGIYVTEPAPIYELEVVRSFTQTAHANNRKPGMRLLRAEIARADPEVARPLSLPTGAEVVFLERLRLLDGVPVVVQRDWFSASLTPGILDIDWTVENRSLYDEFENRYGILPSRGQSTLSARLASDLEASLLQLDRPAAVLTLDQIAYDSHNRTVNISAAAYHPTRYPLSLTQSHRRF</sequence>
<evidence type="ECO:0000259" key="4">
    <source>
        <dbReference type="PROSITE" id="PS50949"/>
    </source>
</evidence>
<evidence type="ECO:0000256" key="3">
    <source>
        <dbReference type="ARBA" id="ARBA00023163"/>
    </source>
</evidence>
<dbReference type="InterPro" id="IPR011663">
    <property type="entry name" value="UTRA"/>
</dbReference>
<dbReference type="GO" id="GO:0003700">
    <property type="term" value="F:DNA-binding transcription factor activity"/>
    <property type="evidence" value="ECO:0007669"/>
    <property type="project" value="InterPro"/>
</dbReference>
<organism evidence="5 6">
    <name type="scientific">Sinorhizobium medicae</name>
    <dbReference type="NCBI Taxonomy" id="110321"/>
    <lineage>
        <taxon>Bacteria</taxon>
        <taxon>Pseudomonadati</taxon>
        <taxon>Pseudomonadota</taxon>
        <taxon>Alphaproteobacteria</taxon>
        <taxon>Hyphomicrobiales</taxon>
        <taxon>Rhizobiaceae</taxon>
        <taxon>Sinorhizobium/Ensifer group</taxon>
        <taxon>Sinorhizobium</taxon>
    </lineage>
</organism>
<proteinExistence type="predicted"/>
<evidence type="ECO:0000256" key="2">
    <source>
        <dbReference type="ARBA" id="ARBA00023125"/>
    </source>
</evidence>
<dbReference type="Pfam" id="PF07702">
    <property type="entry name" value="UTRA"/>
    <property type="match status" value="1"/>
</dbReference>
<dbReference type="PANTHER" id="PTHR44846:SF1">
    <property type="entry name" value="MANNOSYL-D-GLYCERATE TRANSPORT_METABOLISM SYSTEM REPRESSOR MNGR-RELATED"/>
    <property type="match status" value="1"/>
</dbReference>
<dbReference type="InterPro" id="IPR036388">
    <property type="entry name" value="WH-like_DNA-bd_sf"/>
</dbReference>
<dbReference type="SUPFAM" id="SSF64288">
    <property type="entry name" value="Chorismate lyase-like"/>
    <property type="match status" value="1"/>
</dbReference>
<dbReference type="PRINTS" id="PR00035">
    <property type="entry name" value="HTHGNTR"/>
</dbReference>
<keyword evidence="1" id="KW-0805">Transcription regulation</keyword>
<dbReference type="PROSITE" id="PS50949">
    <property type="entry name" value="HTH_GNTR"/>
    <property type="match status" value="1"/>
</dbReference>
<dbReference type="AlphaFoldDB" id="A0A508X2Z2"/>